<feature type="transmembrane region" description="Helical" evidence="2">
    <location>
        <begin position="7"/>
        <end position="30"/>
    </location>
</feature>
<dbReference type="KEGG" id="ddl:Desdi_1902"/>
<dbReference type="RefSeq" id="WP_015262337.1">
    <property type="nucleotide sequence ID" value="NC_019903.1"/>
</dbReference>
<dbReference type="HOGENOM" id="CLU_656771_0_0_9"/>
<gene>
    <name evidence="3" type="ordered locus">Desdi_1902</name>
</gene>
<keyword evidence="4" id="KW-1185">Reference proteome</keyword>
<dbReference type="EMBL" id="CP003344">
    <property type="protein sequence ID" value="AGA69351.1"/>
    <property type="molecule type" value="Genomic_DNA"/>
</dbReference>
<evidence type="ECO:0000256" key="2">
    <source>
        <dbReference type="SAM" id="Phobius"/>
    </source>
</evidence>
<accession>L0F9K6</accession>
<evidence type="ECO:0000313" key="4">
    <source>
        <dbReference type="Proteomes" id="UP000010797"/>
    </source>
</evidence>
<keyword evidence="2" id="KW-0472">Membrane</keyword>
<dbReference type="STRING" id="871963.Desdi_1902"/>
<dbReference type="SUPFAM" id="SSF82171">
    <property type="entry name" value="DPP6 N-terminal domain-like"/>
    <property type="match status" value="1"/>
</dbReference>
<protein>
    <submittedName>
        <fullName evidence="3">Uncharacterized protein</fullName>
    </submittedName>
</protein>
<evidence type="ECO:0000256" key="1">
    <source>
        <dbReference type="SAM" id="MobiDB-lite"/>
    </source>
</evidence>
<name>L0F9K6_DESDL</name>
<organism evidence="3 4">
    <name type="scientific">Desulfitobacterium dichloroeliminans (strain LMG P-21439 / DCA1)</name>
    <dbReference type="NCBI Taxonomy" id="871963"/>
    <lineage>
        <taxon>Bacteria</taxon>
        <taxon>Bacillati</taxon>
        <taxon>Bacillota</taxon>
        <taxon>Clostridia</taxon>
        <taxon>Eubacteriales</taxon>
        <taxon>Desulfitobacteriaceae</taxon>
        <taxon>Desulfitobacterium</taxon>
    </lineage>
</organism>
<dbReference type="OrthoDB" id="1630871at2"/>
<keyword evidence="2" id="KW-1133">Transmembrane helix</keyword>
<dbReference type="AlphaFoldDB" id="L0F9K6"/>
<proteinExistence type="predicted"/>
<sequence length="429" mass="48457">MRKKTRALMLTLTSWIIVSLMLQFTFYYFLNGQVAKIMAPVIAQPIVVENLEAEIPGTNLENLQISYGKDYLAYHENGVLKVYNLNQEKVVFEKAPTGDGDYNKGVIYYQWLPDRDTLVYFFARKNPNPTTTVIVPIEEVNEQGTVDNSATTSPTTEPDAVEDPNQAPDPNPTTPEKPVKKSPKTRTEIRYNNPQITEVFTLELPPSEEEEIAPDDRYNRSIDSFPAGGEINQMVVSTFTNLLYLTIEDEGQFELMEIDIMKNVRNLNRAQETLTQLAASDKFGTLYAKSTSGQSERIIALQGWNREIISEDANDIILGNRAGTLYLGHVENDYLVSVRSAEEHSEEDNLEFKTIWEGSVPFDDLKKVIIGAKNEIIIYDDQIAHIIQDGKNKEIALSGEENYISFDGVELIQVTRVGMSTKIKLQPLQ</sequence>
<feature type="compositionally biased region" description="Polar residues" evidence="1">
    <location>
        <begin position="142"/>
        <end position="156"/>
    </location>
</feature>
<evidence type="ECO:0000313" key="3">
    <source>
        <dbReference type="EMBL" id="AGA69351.1"/>
    </source>
</evidence>
<dbReference type="eggNOG" id="ENOG50333X1">
    <property type="taxonomic scope" value="Bacteria"/>
</dbReference>
<dbReference type="Proteomes" id="UP000010797">
    <property type="component" value="Chromosome"/>
</dbReference>
<feature type="region of interest" description="Disordered" evidence="1">
    <location>
        <begin position="138"/>
        <end position="190"/>
    </location>
</feature>
<reference evidence="4" key="1">
    <citation type="submission" date="2012-02" db="EMBL/GenBank/DDBJ databases">
        <title>Complete sequence of Desulfitobacterium dichloroeliminans LMG P-21439.</title>
        <authorList>
            <person name="Lucas S."/>
            <person name="Han J."/>
            <person name="Lapidus A."/>
            <person name="Cheng J.-F."/>
            <person name="Goodwin L."/>
            <person name="Pitluck S."/>
            <person name="Peters L."/>
            <person name="Ovchinnikova G."/>
            <person name="Teshima H."/>
            <person name="Detter J.C."/>
            <person name="Han C."/>
            <person name="Tapia R."/>
            <person name="Land M."/>
            <person name="Hauser L."/>
            <person name="Kyrpides N."/>
            <person name="Ivanova N."/>
            <person name="Pagani I."/>
            <person name="Kruse T."/>
            <person name="de Vos W.M."/>
            <person name="Boon N."/>
            <person name="Smidt H."/>
            <person name="Woyke T."/>
        </authorList>
    </citation>
    <scope>NUCLEOTIDE SEQUENCE [LARGE SCALE GENOMIC DNA]</scope>
    <source>
        <strain evidence="4">LMG P-21439 / DCA1</strain>
    </source>
</reference>
<keyword evidence="2" id="KW-0812">Transmembrane</keyword>